<dbReference type="InterPro" id="IPR050357">
    <property type="entry name" value="Arrestin_domain-protein"/>
</dbReference>
<reference evidence="5" key="4">
    <citation type="submission" date="2015-06" db="UniProtKB">
        <authorList>
            <consortium name="EnsemblMetazoa"/>
        </authorList>
    </citation>
    <scope>IDENTIFICATION</scope>
</reference>
<dbReference type="InterPro" id="IPR011021">
    <property type="entry name" value="Arrestin-like_N"/>
</dbReference>
<name>W5JE87_ANODA</name>
<dbReference type="EMBL" id="ADMH02001768">
    <property type="protein sequence ID" value="ETN61134.1"/>
    <property type="molecule type" value="Genomic_DNA"/>
</dbReference>
<dbReference type="Pfam" id="PF00339">
    <property type="entry name" value="Arrestin_N"/>
    <property type="match status" value="1"/>
</dbReference>
<comment type="similarity">
    <text evidence="1">Belongs to the arrestin family.</text>
</comment>
<dbReference type="SMART" id="SM01017">
    <property type="entry name" value="Arrestin_C"/>
    <property type="match status" value="1"/>
</dbReference>
<dbReference type="OMA" id="TGEVHNR"/>
<evidence type="ECO:0000256" key="2">
    <source>
        <dbReference type="ARBA" id="ARBA00022606"/>
    </source>
</evidence>
<dbReference type="eggNOG" id="KOG3780">
    <property type="taxonomic scope" value="Eukaryota"/>
</dbReference>
<evidence type="ECO:0000313" key="6">
    <source>
        <dbReference type="Proteomes" id="UP000000673"/>
    </source>
</evidence>
<dbReference type="InterPro" id="IPR011022">
    <property type="entry name" value="Arrestin_C-like"/>
</dbReference>
<dbReference type="VEuPathDB" id="VectorBase:ADAC007215"/>
<keyword evidence="6" id="KW-1185">Reference proteome</keyword>
<reference evidence="4 6" key="1">
    <citation type="journal article" date="2010" name="BMC Genomics">
        <title>Combination of measures distinguishes pre-miRNAs from other stem-loops in the genome of the newly sequenced Anopheles darlingi.</title>
        <authorList>
            <person name="Mendes N.D."/>
            <person name="Freitas A.T."/>
            <person name="Vasconcelos A.T."/>
            <person name="Sagot M.F."/>
        </authorList>
    </citation>
    <scope>NUCLEOTIDE SEQUENCE</scope>
</reference>
<evidence type="ECO:0000256" key="1">
    <source>
        <dbReference type="ARBA" id="ARBA00005298"/>
    </source>
</evidence>
<evidence type="ECO:0000259" key="3">
    <source>
        <dbReference type="SMART" id="SM01017"/>
    </source>
</evidence>
<sequence length="333" mass="37557">MSKKLTKFQIVLDRGTLLYLPGQVLSGRVLLETQGNTAVLGLHFHVLGECTVHVPKGRRDRSYDKENYIDFRMKLLDDFDNKPILLSPGIHCFPFKLGLPVSLPSTFLGRHGWVQYYCKSSLQETSGITHKNQQVFIVLNPIDLNLEVPILSSPLEVNVDHRVGVGVIGGTIRCNVGLNKRAYVPGESILLTGEVHNRSNVTVKLLKYALIETVQYFVHGKLVHQERRELDAIVRDKIKSGTRDVLQHGHLPVPPLPPTNLLGCHLIKVQYSVCVLVEPNLMERQEAIRIPITLGTYPFRGRDDENLQEWVDNYVQYPAALPVSRGTPFEVLH</sequence>
<dbReference type="SUPFAM" id="SSF81296">
    <property type="entry name" value="E set domains"/>
    <property type="match status" value="2"/>
</dbReference>
<feature type="domain" description="Arrestin C-terminal-like" evidence="3">
    <location>
        <begin position="168"/>
        <end position="299"/>
    </location>
</feature>
<dbReference type="VEuPathDB" id="VectorBase:ADAR2_005647"/>
<evidence type="ECO:0000313" key="5">
    <source>
        <dbReference type="EnsemblMetazoa" id="ADAC007215-PA"/>
    </source>
</evidence>
<dbReference type="Proteomes" id="UP000000673">
    <property type="component" value="Unassembled WGS sequence"/>
</dbReference>
<dbReference type="GO" id="GO:0015031">
    <property type="term" value="P:protein transport"/>
    <property type="evidence" value="ECO:0007669"/>
    <property type="project" value="TreeGrafter"/>
</dbReference>
<dbReference type="GO" id="GO:0005737">
    <property type="term" value="C:cytoplasm"/>
    <property type="evidence" value="ECO:0007669"/>
    <property type="project" value="TreeGrafter"/>
</dbReference>
<dbReference type="InterPro" id="IPR014756">
    <property type="entry name" value="Ig_E-set"/>
</dbReference>
<dbReference type="Gene3D" id="2.60.40.640">
    <property type="match status" value="2"/>
</dbReference>
<dbReference type="PANTHER" id="PTHR11188">
    <property type="entry name" value="ARRESTIN DOMAIN CONTAINING PROTEIN"/>
    <property type="match status" value="1"/>
</dbReference>
<accession>W5JE87</accession>
<dbReference type="InterPro" id="IPR014752">
    <property type="entry name" value="Arrestin-like_C"/>
</dbReference>
<evidence type="ECO:0000313" key="4">
    <source>
        <dbReference type="EMBL" id="ETN61134.1"/>
    </source>
</evidence>
<organism evidence="4">
    <name type="scientific">Anopheles darlingi</name>
    <name type="common">Mosquito</name>
    <dbReference type="NCBI Taxonomy" id="43151"/>
    <lineage>
        <taxon>Eukaryota</taxon>
        <taxon>Metazoa</taxon>
        <taxon>Ecdysozoa</taxon>
        <taxon>Arthropoda</taxon>
        <taxon>Hexapoda</taxon>
        <taxon>Insecta</taxon>
        <taxon>Pterygota</taxon>
        <taxon>Neoptera</taxon>
        <taxon>Endopterygota</taxon>
        <taxon>Diptera</taxon>
        <taxon>Nematocera</taxon>
        <taxon>Culicoidea</taxon>
        <taxon>Culicidae</taxon>
        <taxon>Anophelinae</taxon>
        <taxon>Anopheles</taxon>
    </lineage>
</organism>
<dbReference type="HOGENOM" id="CLU_039221_4_0_1"/>
<proteinExistence type="inferred from homology"/>
<keyword evidence="2" id="KW-0716">Sensory transduction</keyword>
<reference evidence="4" key="3">
    <citation type="journal article" date="2013" name="Nucleic Acids Res.">
        <title>The genome of Anopheles darlingi, the main neotropical malaria vector.</title>
        <authorList>
            <person name="Marinotti O."/>
            <person name="Cerqueira G.C."/>
            <person name="de Almeida L.G."/>
            <person name="Ferro M.I."/>
            <person name="Loreto E.L."/>
            <person name="Zaha A."/>
            <person name="Teixeira S.M."/>
            <person name="Wespiser A.R."/>
            <person name="Almeida E Silva A."/>
            <person name="Schlindwein A.D."/>
            <person name="Pacheco A.C."/>
            <person name="Silva A.L."/>
            <person name="Graveley B.R."/>
            <person name="Walenz B.P."/>
            <person name="Lima Bde A."/>
            <person name="Ribeiro C.A."/>
            <person name="Nunes-Silva C.G."/>
            <person name="de Carvalho C.R."/>
            <person name="Soares C.M."/>
            <person name="de Menezes C.B."/>
            <person name="Matiolli C."/>
            <person name="Caffrey D."/>
            <person name="Araujo D.A."/>
            <person name="de Oliveira D.M."/>
            <person name="Golenbock D."/>
            <person name="Grisard E.C."/>
            <person name="Fantinatti-Garboggini F."/>
            <person name="de Carvalho F.M."/>
            <person name="Barcellos F.G."/>
            <person name="Prosdocimi F."/>
            <person name="May G."/>
            <person name="Azevedo Junior G.M."/>
            <person name="Guimaraes G.M."/>
            <person name="Goldman G.H."/>
            <person name="Padilha I.Q."/>
            <person name="Batista Jda S."/>
            <person name="Ferro J.A."/>
            <person name="Ribeiro J.M."/>
            <person name="Fietto J.L."/>
            <person name="Dabbas K.M."/>
            <person name="Cerdeira L."/>
            <person name="Agnez-Lima L.F."/>
            <person name="Brocchi M."/>
            <person name="de Carvalho M.O."/>
            <person name="Teixeira Mde M."/>
            <person name="Diniz Maia Mde M."/>
            <person name="Goldman M.H."/>
            <person name="Cruz Schneider M.P."/>
            <person name="Felipe M.S."/>
            <person name="Hungria M."/>
            <person name="Nicolas M.F."/>
            <person name="Pereira M."/>
            <person name="Montes M.A."/>
            <person name="Cantao M.E."/>
            <person name="Vincentz M."/>
            <person name="Rafael M.S."/>
            <person name="Silverman N."/>
            <person name="Stoco P.H."/>
            <person name="Souza R.C."/>
            <person name="Vicentini R."/>
            <person name="Gazzinelli R.T."/>
            <person name="Neves Rde O."/>
            <person name="Silva R."/>
            <person name="Astolfi-Filho S."/>
            <person name="Maciel T.E."/>
            <person name="Urmenyi T.P."/>
            <person name="Tadei W.P."/>
            <person name="Camargo E.P."/>
            <person name="de Vasconcelos A.T."/>
        </authorList>
    </citation>
    <scope>NUCLEOTIDE SEQUENCE</scope>
</reference>
<dbReference type="STRING" id="43151.W5JE87"/>
<dbReference type="OrthoDB" id="2333384at2759"/>
<reference evidence="4" key="2">
    <citation type="submission" date="2010-05" db="EMBL/GenBank/DDBJ databases">
        <authorList>
            <person name="Almeida L.G."/>
            <person name="Nicolas M.F."/>
            <person name="Souza R.C."/>
            <person name="Vasconcelos A.T.R."/>
        </authorList>
    </citation>
    <scope>NUCLEOTIDE SEQUENCE</scope>
</reference>
<gene>
    <name evidence="4" type="ORF">AND_007215</name>
</gene>
<dbReference type="EnsemblMetazoa" id="ADAC007215-RA">
    <property type="protein sequence ID" value="ADAC007215-PA"/>
    <property type="gene ID" value="ADAC007215"/>
</dbReference>
<dbReference type="PANTHER" id="PTHR11188:SF17">
    <property type="entry name" value="FI21816P1"/>
    <property type="match status" value="1"/>
</dbReference>
<dbReference type="AlphaFoldDB" id="W5JE87"/>
<protein>
    <recommendedName>
        <fullName evidence="3">Arrestin C-terminal-like domain-containing protein</fullName>
    </recommendedName>
</protein>
<dbReference type="Pfam" id="PF02752">
    <property type="entry name" value="Arrestin_C"/>
    <property type="match status" value="1"/>
</dbReference>